<evidence type="ECO:0000256" key="1">
    <source>
        <dbReference type="ARBA" id="ARBA00022884"/>
    </source>
</evidence>
<name>A0A2M7W2R9_9BACT</name>
<gene>
    <name evidence="4" type="ORF">COX64_01075</name>
</gene>
<dbReference type="SUPFAM" id="SSF54928">
    <property type="entry name" value="RNA-binding domain, RBD"/>
    <property type="match status" value="1"/>
</dbReference>
<dbReference type="PANTHER" id="PTHR48027">
    <property type="entry name" value="HETEROGENEOUS NUCLEAR RIBONUCLEOPROTEIN 87F-RELATED"/>
    <property type="match status" value="1"/>
</dbReference>
<organism evidence="4 5">
    <name type="scientific">Candidatus Dojkabacteria bacterium CG_4_10_14_0_2_um_filter_Dojkabacteria_WS6_41_15</name>
    <dbReference type="NCBI Taxonomy" id="2014249"/>
    <lineage>
        <taxon>Bacteria</taxon>
        <taxon>Candidatus Dojkabacteria</taxon>
    </lineage>
</organism>
<dbReference type="SMART" id="SM00360">
    <property type="entry name" value="RRM"/>
    <property type="match status" value="1"/>
</dbReference>
<proteinExistence type="predicted"/>
<dbReference type="InterPro" id="IPR000504">
    <property type="entry name" value="RRM_dom"/>
</dbReference>
<dbReference type="GO" id="GO:0003723">
    <property type="term" value="F:RNA binding"/>
    <property type="evidence" value="ECO:0007669"/>
    <property type="project" value="UniProtKB-KW"/>
</dbReference>
<feature type="domain" description="RRM" evidence="3">
    <location>
        <begin position="3"/>
        <end position="75"/>
    </location>
</feature>
<feature type="region of interest" description="Disordered" evidence="2">
    <location>
        <begin position="71"/>
        <end position="122"/>
    </location>
</feature>
<comment type="caution">
    <text evidence="4">The sequence shown here is derived from an EMBL/GenBank/DDBJ whole genome shotgun (WGS) entry which is preliminary data.</text>
</comment>
<keyword evidence="1" id="KW-0694">RNA-binding</keyword>
<reference evidence="5" key="1">
    <citation type="submission" date="2017-09" db="EMBL/GenBank/DDBJ databases">
        <title>Depth-based differentiation of microbial function through sediment-hosted aquifers and enrichment of novel symbionts in the deep terrestrial subsurface.</title>
        <authorList>
            <person name="Probst A.J."/>
            <person name="Ladd B."/>
            <person name="Jarett J.K."/>
            <person name="Geller-Mcgrath D.E."/>
            <person name="Sieber C.M.K."/>
            <person name="Emerson J.B."/>
            <person name="Anantharaman K."/>
            <person name="Thomas B.C."/>
            <person name="Malmstrom R."/>
            <person name="Stieglmeier M."/>
            <person name="Klingl A."/>
            <person name="Woyke T."/>
            <person name="Ryan C.M."/>
            <person name="Banfield J.F."/>
        </authorList>
    </citation>
    <scope>NUCLEOTIDE SEQUENCE [LARGE SCALE GENOMIC DNA]</scope>
</reference>
<accession>A0A2M7W2R9</accession>
<dbReference type="Pfam" id="PF00076">
    <property type="entry name" value="RRM_1"/>
    <property type="match status" value="1"/>
</dbReference>
<sequence>MEYKIFIGNVAFETKIETLVELFSQYGEITDSYKPMGKGFAFITFKDAAAVQAAIEGMNGKEVEGRELVVNEARPREERPSRGFGGGGGGFGGGDRRPSRGGFGGGDRGSRGGFGGGFGGRR</sequence>
<evidence type="ECO:0000313" key="4">
    <source>
        <dbReference type="EMBL" id="PJA15186.1"/>
    </source>
</evidence>
<dbReference type="Gene3D" id="3.30.70.330">
    <property type="match status" value="1"/>
</dbReference>
<dbReference type="AlphaFoldDB" id="A0A2M7W2R9"/>
<evidence type="ECO:0000259" key="3">
    <source>
        <dbReference type="PROSITE" id="PS50102"/>
    </source>
</evidence>
<feature type="compositionally biased region" description="Gly residues" evidence="2">
    <location>
        <begin position="83"/>
        <end position="93"/>
    </location>
</feature>
<protein>
    <submittedName>
        <fullName evidence="4">RNA-binding protein</fullName>
    </submittedName>
</protein>
<evidence type="ECO:0000256" key="2">
    <source>
        <dbReference type="SAM" id="MobiDB-lite"/>
    </source>
</evidence>
<feature type="compositionally biased region" description="Basic and acidic residues" evidence="2">
    <location>
        <begin position="71"/>
        <end position="81"/>
    </location>
</feature>
<dbReference type="InterPro" id="IPR035979">
    <property type="entry name" value="RBD_domain_sf"/>
</dbReference>
<dbReference type="InterPro" id="IPR012677">
    <property type="entry name" value="Nucleotide-bd_a/b_plait_sf"/>
</dbReference>
<dbReference type="PROSITE" id="PS50102">
    <property type="entry name" value="RRM"/>
    <property type="match status" value="1"/>
</dbReference>
<dbReference type="EMBL" id="PFQB01000023">
    <property type="protein sequence ID" value="PJA15186.1"/>
    <property type="molecule type" value="Genomic_DNA"/>
</dbReference>
<evidence type="ECO:0000313" key="5">
    <source>
        <dbReference type="Proteomes" id="UP000228952"/>
    </source>
</evidence>
<dbReference type="InterPro" id="IPR052462">
    <property type="entry name" value="SLIRP/GR-RBP-like"/>
</dbReference>
<dbReference type="Proteomes" id="UP000228952">
    <property type="component" value="Unassembled WGS sequence"/>
</dbReference>
<feature type="compositionally biased region" description="Gly residues" evidence="2">
    <location>
        <begin position="101"/>
        <end position="122"/>
    </location>
</feature>